<dbReference type="AlphaFoldDB" id="A0A6G6Y565"/>
<keyword evidence="2" id="KW-1185">Reference proteome</keyword>
<reference evidence="1 2" key="1">
    <citation type="submission" date="2020-02" db="EMBL/GenBank/DDBJ databases">
        <authorList>
            <person name="Zheng R.K."/>
            <person name="Sun C.M."/>
        </authorList>
    </citation>
    <scope>NUCLEOTIDE SEQUENCE [LARGE SCALE GENOMIC DNA]</scope>
    <source>
        <strain evidence="2">zrk23</strain>
    </source>
</reference>
<accession>A0A6G6Y565</accession>
<evidence type="ECO:0000313" key="1">
    <source>
        <dbReference type="EMBL" id="QIG79716.1"/>
    </source>
</evidence>
<dbReference type="RefSeq" id="WP_165326716.1">
    <property type="nucleotide sequence ID" value="NZ_CP049109.1"/>
</dbReference>
<protein>
    <submittedName>
        <fullName evidence="1">Uncharacterized protein</fullName>
    </submittedName>
</protein>
<dbReference type="EMBL" id="CP049109">
    <property type="protein sequence ID" value="QIG79716.1"/>
    <property type="molecule type" value="Genomic_DNA"/>
</dbReference>
<proteinExistence type="predicted"/>
<dbReference type="Proteomes" id="UP000501568">
    <property type="component" value="Chromosome"/>
</dbReference>
<organism evidence="1 2">
    <name type="scientific">Stakelama tenebrarum</name>
    <dbReference type="NCBI Taxonomy" id="2711215"/>
    <lineage>
        <taxon>Bacteria</taxon>
        <taxon>Pseudomonadati</taxon>
        <taxon>Pseudomonadota</taxon>
        <taxon>Alphaproteobacteria</taxon>
        <taxon>Sphingomonadales</taxon>
        <taxon>Sphingomonadaceae</taxon>
        <taxon>Stakelama</taxon>
    </lineage>
</organism>
<evidence type="ECO:0000313" key="2">
    <source>
        <dbReference type="Proteomes" id="UP000501568"/>
    </source>
</evidence>
<name>A0A6G6Y565_9SPHN</name>
<dbReference type="KEGG" id="spzr:G5C33_07850"/>
<sequence>MSCLPVPSLPPSAQPLTGYDPYSIVLHSVLAKEILEIRETLEGLAEVLVSDAHFAANYLEQLQSFDYVIQHAEECASLMNRIADGEDSREAIGHVRLGAVQDRLRRALGG</sequence>
<gene>
    <name evidence="1" type="ORF">G5C33_07850</name>
</gene>